<dbReference type="GO" id="GO:0016301">
    <property type="term" value="F:kinase activity"/>
    <property type="evidence" value="ECO:0007669"/>
    <property type="project" value="UniProtKB-KW"/>
</dbReference>
<feature type="region of interest" description="Disordered" evidence="1">
    <location>
        <begin position="1"/>
        <end position="36"/>
    </location>
</feature>
<comment type="caution">
    <text evidence="2">The sequence shown here is derived from an EMBL/GenBank/DDBJ whole genome shotgun (WGS) entry which is preliminary data.</text>
</comment>
<evidence type="ECO:0000313" key="2">
    <source>
        <dbReference type="EMBL" id="GFE55172.1"/>
    </source>
</evidence>
<keyword evidence="2" id="KW-0418">Kinase</keyword>
<keyword evidence="2" id="KW-0808">Transferase</keyword>
<evidence type="ECO:0000256" key="1">
    <source>
        <dbReference type="SAM" id="MobiDB-lite"/>
    </source>
</evidence>
<dbReference type="EMBL" id="BLIY01000017">
    <property type="protein sequence ID" value="GFE55172.1"/>
    <property type="molecule type" value="Genomic_DNA"/>
</dbReference>
<organism evidence="2 3">
    <name type="scientific">Babesia ovis</name>
    <dbReference type="NCBI Taxonomy" id="5869"/>
    <lineage>
        <taxon>Eukaryota</taxon>
        <taxon>Sar</taxon>
        <taxon>Alveolata</taxon>
        <taxon>Apicomplexa</taxon>
        <taxon>Aconoidasida</taxon>
        <taxon>Piroplasmida</taxon>
        <taxon>Babesiidae</taxon>
        <taxon>Babesia</taxon>
    </lineage>
</organism>
<reference evidence="2" key="1">
    <citation type="submission" date="2019-12" db="EMBL/GenBank/DDBJ databases">
        <title>Genome sequence of Babesia ovis.</title>
        <authorList>
            <person name="Yamagishi J."/>
            <person name="Sevinc F."/>
            <person name="Xuan X."/>
        </authorList>
    </citation>
    <scope>NUCLEOTIDE SEQUENCE</scope>
    <source>
        <strain evidence="2">Selcuk</strain>
    </source>
</reference>
<dbReference type="AlphaFoldDB" id="A0A9W5TEA3"/>
<name>A0A9W5TEA3_BABOV</name>
<feature type="region of interest" description="Disordered" evidence="1">
    <location>
        <begin position="77"/>
        <end position="114"/>
    </location>
</feature>
<dbReference type="OrthoDB" id="361830at2759"/>
<dbReference type="Proteomes" id="UP001057455">
    <property type="component" value="Unassembled WGS sequence"/>
</dbReference>
<sequence>MFNQTGAQSPVAAKKRSKGKHKDFQGMDDTRATQKYNSKGQVPFDLATEDTLVRLSSLLGKERFERLKNVQDTVKDIKPPVPFYNRRKNPKQGSGVPGETSAPSEPSGSKDIQE</sequence>
<evidence type="ECO:0000313" key="3">
    <source>
        <dbReference type="Proteomes" id="UP001057455"/>
    </source>
</evidence>
<feature type="compositionally biased region" description="Basic and acidic residues" evidence="1">
    <location>
        <begin position="22"/>
        <end position="32"/>
    </location>
</feature>
<accession>A0A9W5TEA3</accession>
<protein>
    <submittedName>
        <fullName evidence="2">Serine threonine kinase ripk4, putative</fullName>
    </submittedName>
</protein>
<keyword evidence="3" id="KW-1185">Reference proteome</keyword>
<gene>
    <name evidence="2" type="ORF">BaOVIS_025760</name>
</gene>
<proteinExistence type="predicted"/>